<dbReference type="EMBL" id="LWAE01000001">
    <property type="protein sequence ID" value="KZL94298.1"/>
    <property type="molecule type" value="Genomic_DNA"/>
</dbReference>
<dbReference type="Pfam" id="PF01613">
    <property type="entry name" value="Flavin_Reduct"/>
    <property type="match status" value="1"/>
</dbReference>
<dbReference type="OrthoDB" id="9791490at2"/>
<reference evidence="3 4" key="1">
    <citation type="submission" date="2016-04" db="EMBL/GenBank/DDBJ databases">
        <title>Genome sequence of Clostridium magnum DSM 2767.</title>
        <authorList>
            <person name="Poehlein A."/>
            <person name="Uhlig R."/>
            <person name="Fischer R."/>
            <person name="Bahl H."/>
            <person name="Daniel R."/>
        </authorList>
    </citation>
    <scope>NUCLEOTIDE SEQUENCE [LARGE SCALE GENOMIC DNA]</scope>
    <source>
        <strain evidence="3 4">DSM 2767</strain>
    </source>
</reference>
<comment type="similarity">
    <text evidence="1">Belongs to the flavoredoxin family.</text>
</comment>
<dbReference type="PANTHER" id="PTHR43567:SF5">
    <property type="entry name" value="HYPOTHETICAL CYTOSOLIC PROTEIN"/>
    <property type="match status" value="1"/>
</dbReference>
<name>A0A161X447_9CLOT</name>
<dbReference type="SMART" id="SM00903">
    <property type="entry name" value="Flavin_Reduct"/>
    <property type="match status" value="1"/>
</dbReference>
<dbReference type="InterPro" id="IPR002563">
    <property type="entry name" value="Flavin_Rdtase-like_dom"/>
</dbReference>
<protein>
    <submittedName>
        <fullName evidence="3">Flavoredoxin</fullName>
    </submittedName>
</protein>
<dbReference type="PANTHER" id="PTHR43567">
    <property type="entry name" value="FLAVOREDOXIN-RELATED-RELATED"/>
    <property type="match status" value="1"/>
</dbReference>
<gene>
    <name evidence="3" type="primary">flr_2</name>
    <name evidence="3" type="ORF">CLMAG_13510</name>
</gene>
<sequence>MDFTQNLEKAMGYLHNQGAFLTTKVGDETNTMTISWGSIGFIWKKPMITVLVRKSRHTHELIEKAEEFTVSVPLDENMKKALGVCGSKSGRNVDKFKECGLELQEGKSISTPVIKGCGVHYECKVVFKQDMAPNLLDEEIDNSMYDSKNYHTIYYGEIVNCYEEEK</sequence>
<keyword evidence="4" id="KW-1185">Reference proteome</keyword>
<dbReference type="Gene3D" id="2.30.110.10">
    <property type="entry name" value="Electron Transport, Fmn-binding Protein, Chain A"/>
    <property type="match status" value="1"/>
</dbReference>
<dbReference type="STRING" id="1121326.CLMAG_13510"/>
<evidence type="ECO:0000313" key="3">
    <source>
        <dbReference type="EMBL" id="KZL94298.1"/>
    </source>
</evidence>
<dbReference type="RefSeq" id="WP_066619616.1">
    <property type="nucleotide sequence ID" value="NZ_FQXL01000009.1"/>
</dbReference>
<dbReference type="Proteomes" id="UP000076603">
    <property type="component" value="Unassembled WGS sequence"/>
</dbReference>
<organism evidence="3 4">
    <name type="scientific">Clostridium magnum DSM 2767</name>
    <dbReference type="NCBI Taxonomy" id="1121326"/>
    <lineage>
        <taxon>Bacteria</taxon>
        <taxon>Bacillati</taxon>
        <taxon>Bacillota</taxon>
        <taxon>Clostridia</taxon>
        <taxon>Eubacteriales</taxon>
        <taxon>Clostridiaceae</taxon>
        <taxon>Clostridium</taxon>
    </lineage>
</organism>
<dbReference type="AlphaFoldDB" id="A0A161X447"/>
<evidence type="ECO:0000256" key="1">
    <source>
        <dbReference type="ARBA" id="ARBA00038054"/>
    </source>
</evidence>
<accession>A0A161X447</accession>
<evidence type="ECO:0000313" key="4">
    <source>
        <dbReference type="Proteomes" id="UP000076603"/>
    </source>
</evidence>
<dbReference type="GO" id="GO:0016646">
    <property type="term" value="F:oxidoreductase activity, acting on the CH-NH group of donors, NAD or NADP as acceptor"/>
    <property type="evidence" value="ECO:0007669"/>
    <property type="project" value="UniProtKB-ARBA"/>
</dbReference>
<feature type="domain" description="Flavin reductase like" evidence="2">
    <location>
        <begin position="11"/>
        <end position="166"/>
    </location>
</feature>
<dbReference type="GO" id="GO:0010181">
    <property type="term" value="F:FMN binding"/>
    <property type="evidence" value="ECO:0007669"/>
    <property type="project" value="InterPro"/>
</dbReference>
<dbReference type="SUPFAM" id="SSF50475">
    <property type="entry name" value="FMN-binding split barrel"/>
    <property type="match status" value="1"/>
</dbReference>
<proteinExistence type="inferred from homology"/>
<dbReference type="PATRIC" id="fig|1121326.3.peg.1319"/>
<dbReference type="InterPro" id="IPR012349">
    <property type="entry name" value="Split_barrel_FMN-bd"/>
</dbReference>
<evidence type="ECO:0000259" key="2">
    <source>
        <dbReference type="SMART" id="SM00903"/>
    </source>
</evidence>
<dbReference type="InterPro" id="IPR052174">
    <property type="entry name" value="Flavoredoxin"/>
</dbReference>
<comment type="caution">
    <text evidence="3">The sequence shown here is derived from an EMBL/GenBank/DDBJ whole genome shotgun (WGS) entry which is preliminary data.</text>
</comment>